<evidence type="ECO:0000313" key="2">
    <source>
        <dbReference type="Proteomes" id="UP000688137"/>
    </source>
</evidence>
<comment type="caution">
    <text evidence="1">The sequence shown here is derived from an EMBL/GenBank/DDBJ whole genome shotgun (WGS) entry which is preliminary data.</text>
</comment>
<gene>
    <name evidence="1" type="ORF">PPRIM_AZ9-3.1.T0390296</name>
</gene>
<dbReference type="AlphaFoldDB" id="A0A8S1LK33"/>
<reference evidence="1" key="1">
    <citation type="submission" date="2021-01" db="EMBL/GenBank/DDBJ databases">
        <authorList>
            <consortium name="Genoscope - CEA"/>
            <person name="William W."/>
        </authorList>
    </citation>
    <scope>NUCLEOTIDE SEQUENCE</scope>
</reference>
<evidence type="ECO:0000313" key="1">
    <source>
        <dbReference type="EMBL" id="CAD8066785.1"/>
    </source>
</evidence>
<keyword evidence="2" id="KW-1185">Reference proteome</keyword>
<protein>
    <submittedName>
        <fullName evidence="1">Uncharacterized protein</fullName>
    </submittedName>
</protein>
<sequence length="66" mass="8015">MRNAKSKRGFYVSAEAKFMLDIRNKRILNMNIQVLILQSHKSHKILEFLNQDNFIMMFFQNQHSHY</sequence>
<proteinExistence type="predicted"/>
<organism evidence="1 2">
    <name type="scientific">Paramecium primaurelia</name>
    <dbReference type="NCBI Taxonomy" id="5886"/>
    <lineage>
        <taxon>Eukaryota</taxon>
        <taxon>Sar</taxon>
        <taxon>Alveolata</taxon>
        <taxon>Ciliophora</taxon>
        <taxon>Intramacronucleata</taxon>
        <taxon>Oligohymenophorea</taxon>
        <taxon>Peniculida</taxon>
        <taxon>Parameciidae</taxon>
        <taxon>Paramecium</taxon>
    </lineage>
</organism>
<dbReference type="EMBL" id="CAJJDM010000038">
    <property type="protein sequence ID" value="CAD8066785.1"/>
    <property type="molecule type" value="Genomic_DNA"/>
</dbReference>
<name>A0A8S1LK33_PARPR</name>
<dbReference type="Proteomes" id="UP000688137">
    <property type="component" value="Unassembled WGS sequence"/>
</dbReference>
<accession>A0A8S1LK33</accession>